<proteinExistence type="predicted"/>
<gene>
    <name evidence="2" type="ORF">QSP1433_LOCUS15012</name>
</gene>
<dbReference type="Gene3D" id="3.40.525.10">
    <property type="entry name" value="CRAL-TRIO lipid binding domain"/>
    <property type="match status" value="1"/>
</dbReference>
<dbReference type="EMBL" id="HBHK01023869">
    <property type="protein sequence ID" value="CAD9702717.1"/>
    <property type="molecule type" value="Transcribed_RNA"/>
</dbReference>
<reference evidence="2" key="1">
    <citation type="submission" date="2021-01" db="EMBL/GenBank/DDBJ databases">
        <authorList>
            <person name="Corre E."/>
            <person name="Pelletier E."/>
            <person name="Niang G."/>
            <person name="Scheremetjew M."/>
            <person name="Finn R."/>
            <person name="Kale V."/>
            <person name="Holt S."/>
            <person name="Cochrane G."/>
            <person name="Meng A."/>
            <person name="Brown T."/>
            <person name="Cohen L."/>
        </authorList>
    </citation>
    <scope>NUCLEOTIDE SEQUENCE</scope>
    <source>
        <strain evidence="2">NY070348D</strain>
    </source>
</reference>
<dbReference type="SMART" id="SM00516">
    <property type="entry name" value="SEC14"/>
    <property type="match status" value="1"/>
</dbReference>
<protein>
    <recommendedName>
        <fullName evidence="1">CRAL-TRIO domain-containing protein</fullName>
    </recommendedName>
</protein>
<dbReference type="InterPro" id="IPR036865">
    <property type="entry name" value="CRAL-TRIO_dom_sf"/>
</dbReference>
<dbReference type="InterPro" id="IPR051064">
    <property type="entry name" value="SEC14/CRAL-TRIO_domain"/>
</dbReference>
<evidence type="ECO:0000313" key="2">
    <source>
        <dbReference type="EMBL" id="CAD9702717.1"/>
    </source>
</evidence>
<feature type="domain" description="CRAL-TRIO" evidence="1">
    <location>
        <begin position="87"/>
        <end position="268"/>
    </location>
</feature>
<name>A0A7S2SLF9_9STRA</name>
<sequence>MDMGQNVAPVLEEHRDKVLELGKLVEGEIVAAGDVGTKTDDLFLLRFLLSAKMDVGNAAEDVRKCLEWRKENIEQLRHVKENGTLPGGELFMKYQVVGYAGELGELKHPVFIVRVGLCNTKGLLKAVEHKQIVNMMLYNSEISFQICDQRTRESGKMVKMVNVIDMYNMSLFQADRRFAKCVGESSHVSQFVYPQLLGKAVMINVPTALRYMIKFVNKLQSKKTVEKQVICPAQKTHKLDASTCPFISDFKAAPTLPDFLGGTNTTYANTLLPMEERESTKHIQLDSRSSRKFSLILAKGETLPPLCEIEIEKGSIFVSAKFQDQVLIDQKLITSSESLVTLQLKCDFATGGTLVVECFNETKSKVPFKITLDTCEFAPREE</sequence>
<dbReference type="CDD" id="cd00170">
    <property type="entry name" value="SEC14"/>
    <property type="match status" value="1"/>
</dbReference>
<dbReference type="PANTHER" id="PTHR23324">
    <property type="entry name" value="SEC14 RELATED PROTEIN"/>
    <property type="match status" value="1"/>
</dbReference>
<accession>A0A7S2SLF9</accession>
<dbReference type="InterPro" id="IPR036273">
    <property type="entry name" value="CRAL/TRIO_N_dom_sf"/>
</dbReference>
<dbReference type="AlphaFoldDB" id="A0A7S2SLF9"/>
<dbReference type="PROSITE" id="PS50191">
    <property type="entry name" value="CRAL_TRIO"/>
    <property type="match status" value="1"/>
</dbReference>
<evidence type="ECO:0000259" key="1">
    <source>
        <dbReference type="PROSITE" id="PS50191"/>
    </source>
</evidence>
<organism evidence="2">
    <name type="scientific">Mucochytrium quahogii</name>
    <dbReference type="NCBI Taxonomy" id="96639"/>
    <lineage>
        <taxon>Eukaryota</taxon>
        <taxon>Sar</taxon>
        <taxon>Stramenopiles</taxon>
        <taxon>Bigyra</taxon>
        <taxon>Labyrinthulomycetes</taxon>
        <taxon>Thraustochytrida</taxon>
        <taxon>Thraustochytriidae</taxon>
        <taxon>Mucochytrium</taxon>
    </lineage>
</organism>
<dbReference type="Pfam" id="PF00650">
    <property type="entry name" value="CRAL_TRIO"/>
    <property type="match status" value="1"/>
</dbReference>
<dbReference type="InterPro" id="IPR001251">
    <property type="entry name" value="CRAL-TRIO_dom"/>
</dbReference>
<dbReference type="SUPFAM" id="SSF46938">
    <property type="entry name" value="CRAL/TRIO N-terminal domain"/>
    <property type="match status" value="1"/>
</dbReference>
<dbReference type="PANTHER" id="PTHR23324:SF83">
    <property type="entry name" value="SEC14-LIKE PROTEIN 2"/>
    <property type="match status" value="1"/>
</dbReference>
<dbReference type="SUPFAM" id="SSF52087">
    <property type="entry name" value="CRAL/TRIO domain"/>
    <property type="match status" value="1"/>
</dbReference>
<dbReference type="GO" id="GO:0005737">
    <property type="term" value="C:cytoplasm"/>
    <property type="evidence" value="ECO:0007669"/>
    <property type="project" value="TreeGrafter"/>
</dbReference>